<dbReference type="PANTHER" id="PTHR37535">
    <property type="entry name" value="FLUG DOMAIN PROTEIN"/>
    <property type="match status" value="1"/>
</dbReference>
<dbReference type="PANTHER" id="PTHR37535:SF2">
    <property type="entry name" value="FINGER DOMAIN PROTEIN, PUTATIVE (AFU_ORTHOLOGUE AFUA_6G09300)-RELATED"/>
    <property type="match status" value="1"/>
</dbReference>
<dbReference type="InterPro" id="IPR021842">
    <property type="entry name" value="DUF3435"/>
</dbReference>
<protein>
    <submittedName>
        <fullName evidence="2">Uncharacterized protein</fullName>
    </submittedName>
</protein>
<comment type="caution">
    <text evidence="2">The sequence shown here is derived from an EMBL/GenBank/DDBJ whole genome shotgun (WGS) entry which is preliminary data.</text>
</comment>
<feature type="region of interest" description="Disordered" evidence="1">
    <location>
        <begin position="1"/>
        <end position="53"/>
    </location>
</feature>
<dbReference type="Proteomes" id="UP000800235">
    <property type="component" value="Unassembled WGS sequence"/>
</dbReference>
<dbReference type="EMBL" id="MU007191">
    <property type="protein sequence ID" value="KAF2415628.1"/>
    <property type="molecule type" value="Genomic_DNA"/>
</dbReference>
<feature type="compositionally biased region" description="Acidic residues" evidence="1">
    <location>
        <begin position="26"/>
        <end position="44"/>
    </location>
</feature>
<feature type="compositionally biased region" description="Low complexity" evidence="1">
    <location>
        <begin position="14"/>
        <end position="25"/>
    </location>
</feature>
<accession>A0A9P4TS46</accession>
<dbReference type="Pfam" id="PF11917">
    <property type="entry name" value="DUF3435"/>
    <property type="match status" value="2"/>
</dbReference>
<organism evidence="2 3">
    <name type="scientific">Tothia fuscella</name>
    <dbReference type="NCBI Taxonomy" id="1048955"/>
    <lineage>
        <taxon>Eukaryota</taxon>
        <taxon>Fungi</taxon>
        <taxon>Dikarya</taxon>
        <taxon>Ascomycota</taxon>
        <taxon>Pezizomycotina</taxon>
        <taxon>Dothideomycetes</taxon>
        <taxon>Pleosporomycetidae</taxon>
        <taxon>Venturiales</taxon>
        <taxon>Cylindrosympodiaceae</taxon>
        <taxon>Tothia</taxon>
    </lineage>
</organism>
<evidence type="ECO:0000313" key="2">
    <source>
        <dbReference type="EMBL" id="KAF2415628.1"/>
    </source>
</evidence>
<reference evidence="2" key="1">
    <citation type="journal article" date="2020" name="Stud. Mycol.">
        <title>101 Dothideomycetes genomes: a test case for predicting lifestyles and emergence of pathogens.</title>
        <authorList>
            <person name="Haridas S."/>
            <person name="Albert R."/>
            <person name="Binder M."/>
            <person name="Bloem J."/>
            <person name="Labutti K."/>
            <person name="Salamov A."/>
            <person name="Andreopoulos B."/>
            <person name="Baker S."/>
            <person name="Barry K."/>
            <person name="Bills G."/>
            <person name="Bluhm B."/>
            <person name="Cannon C."/>
            <person name="Castanera R."/>
            <person name="Culley D."/>
            <person name="Daum C."/>
            <person name="Ezra D."/>
            <person name="Gonzalez J."/>
            <person name="Henrissat B."/>
            <person name="Kuo A."/>
            <person name="Liang C."/>
            <person name="Lipzen A."/>
            <person name="Lutzoni F."/>
            <person name="Magnuson J."/>
            <person name="Mondo S."/>
            <person name="Nolan M."/>
            <person name="Ohm R."/>
            <person name="Pangilinan J."/>
            <person name="Park H.-J."/>
            <person name="Ramirez L."/>
            <person name="Alfaro M."/>
            <person name="Sun H."/>
            <person name="Tritt A."/>
            <person name="Yoshinaga Y."/>
            <person name="Zwiers L.-H."/>
            <person name="Turgeon B."/>
            <person name="Goodwin S."/>
            <person name="Spatafora J."/>
            <person name="Crous P."/>
            <person name="Grigoriev I."/>
        </authorList>
    </citation>
    <scope>NUCLEOTIDE SEQUENCE</scope>
    <source>
        <strain evidence="2">CBS 130266</strain>
    </source>
</reference>
<proteinExistence type="predicted"/>
<evidence type="ECO:0000313" key="3">
    <source>
        <dbReference type="Proteomes" id="UP000800235"/>
    </source>
</evidence>
<feature type="compositionally biased region" description="Basic and acidic residues" evidence="1">
    <location>
        <begin position="1"/>
        <end position="10"/>
    </location>
</feature>
<name>A0A9P4TS46_9PEZI</name>
<evidence type="ECO:0000256" key="1">
    <source>
        <dbReference type="SAM" id="MobiDB-lite"/>
    </source>
</evidence>
<dbReference type="AlphaFoldDB" id="A0A9P4TS46"/>
<gene>
    <name evidence="2" type="ORF">EJ08DRAFT_673832</name>
</gene>
<keyword evidence="3" id="KW-1185">Reference proteome</keyword>
<sequence length="632" mass="72516">MGRRRDHDEDSSSDTEGSASGSGDDLAYETDATEVTGDNEDGEPVDSAWLLGDNDHPPEYYLRQLDELDETEYTEQDYSDGSTLLLNRIEEQWRQYCEYIRKDPNSLGTYWKLYRLVYERATGQKINGPMTRGMHKILKKLAKKYKLKKAGKEKPCMYYEDLKEVLRTNLATTEKKFGLANRPNAILGLCYRHITVTLLRDPDGGPHRVLLEFTYEFTKQYLGIKDMNTFLIPETVYDPSLIFSPHVLLEGLIFDDQAFAAPSLTSPEKLSDLYIEPGKNQLRLLLKPKLDDVPIFRRAVKTLHGWKISPNLPLSYSMLYPAMKKIGAIRGFPQITRLYALRYGAGKAFNDNGLSPPSSPQRNISDSLQNLMMDHGDIRTFLKHYLQRRVTVDSRAVYLQQAPQESIMRAACTMSRWIDIEAMMQSRTKLRQRLERSGKGKAVDHPQYQDLSRQISNKKQRLRYALIKEVQQRYDQEQPVKEVERQLAGIKLEVDPKLASYFSDETPPEQKHLIEMLMLAPLGTIYKEEVRRRNNATNAVIAYCGFQEGETDKRQKRPAGLGKPEVISAIDRPVADPAKQALETAMLAVFKEKRPTICFLCLGNEKLLLSKRVFSFSSPTDLGKHFRRKHLS</sequence>
<dbReference type="OrthoDB" id="4485682at2759"/>